<dbReference type="SUPFAM" id="SSF53335">
    <property type="entry name" value="S-adenosyl-L-methionine-dependent methyltransferases"/>
    <property type="match status" value="1"/>
</dbReference>
<comment type="caution">
    <text evidence="3">The sequence shown here is derived from an EMBL/GenBank/DDBJ whole genome shotgun (WGS) entry which is preliminary data.</text>
</comment>
<keyword evidence="1" id="KW-0808">Transferase</keyword>
<dbReference type="InterPro" id="IPR013216">
    <property type="entry name" value="Methyltransf_11"/>
</dbReference>
<dbReference type="InterPro" id="IPR050447">
    <property type="entry name" value="Erg6_SMT_methyltransf"/>
</dbReference>
<proteinExistence type="predicted"/>
<dbReference type="eggNOG" id="COG2226">
    <property type="taxonomic scope" value="Bacteria"/>
</dbReference>
<dbReference type="CDD" id="cd02440">
    <property type="entry name" value="AdoMet_MTases"/>
    <property type="match status" value="1"/>
</dbReference>
<dbReference type="InterPro" id="IPR029063">
    <property type="entry name" value="SAM-dependent_MTases_sf"/>
</dbReference>
<organism evidence="3 4">
    <name type="scientific">Endozoicomonas montiporae</name>
    <dbReference type="NCBI Taxonomy" id="1027273"/>
    <lineage>
        <taxon>Bacteria</taxon>
        <taxon>Pseudomonadati</taxon>
        <taxon>Pseudomonadota</taxon>
        <taxon>Gammaproteobacteria</taxon>
        <taxon>Oceanospirillales</taxon>
        <taxon>Endozoicomonadaceae</taxon>
        <taxon>Endozoicomonas</taxon>
    </lineage>
</organism>
<accession>A0A081N046</accession>
<dbReference type="GO" id="GO:0008757">
    <property type="term" value="F:S-adenosylmethionine-dependent methyltransferase activity"/>
    <property type="evidence" value="ECO:0007669"/>
    <property type="project" value="InterPro"/>
</dbReference>
<evidence type="ECO:0000256" key="1">
    <source>
        <dbReference type="ARBA" id="ARBA00022679"/>
    </source>
</evidence>
<dbReference type="Gene3D" id="3.40.50.150">
    <property type="entry name" value="Vaccinia Virus protein VP39"/>
    <property type="match status" value="1"/>
</dbReference>
<dbReference type="Pfam" id="PF08241">
    <property type="entry name" value="Methyltransf_11"/>
    <property type="match status" value="1"/>
</dbReference>
<dbReference type="Proteomes" id="UP000028006">
    <property type="component" value="Unassembled WGS sequence"/>
</dbReference>
<dbReference type="PANTHER" id="PTHR44068:SF11">
    <property type="entry name" value="GERANYL DIPHOSPHATE 2-C-METHYLTRANSFERASE"/>
    <property type="match status" value="1"/>
</dbReference>
<gene>
    <name evidence="3" type="ORF">GZ77_22065</name>
</gene>
<feature type="domain" description="Methyltransferase type 11" evidence="2">
    <location>
        <begin position="70"/>
        <end position="168"/>
    </location>
</feature>
<evidence type="ECO:0000313" key="4">
    <source>
        <dbReference type="Proteomes" id="UP000028006"/>
    </source>
</evidence>
<sequence length="285" mass="31848">MLEKDVEQHYGGCSSDLEEKILGTLRQKGKDIHNLKLADLSDLDELHLLKQEATGEMASLLNLRPETRVLDAGSGLGGPSRFIASEYGCYVTGIDLTGEFCEVARSFARRFGLQDKLSYLQGTVLDLPFEANSYDVVWTQHASMNIREKVLFFSELARVLKPGGFLACFDIIAGSGEPVVYPVSWAESEKISFLASQEDQLQAISQSGFEILSCDDRSQKALAWLEAVLEKQLNEEETASLTYKLLLGERMNTMMSNQIKNFQTGRTKVVQIIARKPDEEMSFIE</sequence>
<dbReference type="PANTHER" id="PTHR44068">
    <property type="entry name" value="ZGC:194242"/>
    <property type="match status" value="1"/>
</dbReference>
<keyword evidence="4" id="KW-1185">Reference proteome</keyword>
<evidence type="ECO:0000259" key="2">
    <source>
        <dbReference type="Pfam" id="PF08241"/>
    </source>
</evidence>
<reference evidence="3 4" key="1">
    <citation type="submission" date="2014-06" db="EMBL/GenBank/DDBJ databases">
        <title>Whole Genome Sequences of Three Symbiotic Endozoicomonas Bacteria.</title>
        <authorList>
            <person name="Neave M.J."/>
            <person name="Apprill A."/>
            <person name="Voolstra C.R."/>
        </authorList>
    </citation>
    <scope>NUCLEOTIDE SEQUENCE [LARGE SCALE GENOMIC DNA]</scope>
    <source>
        <strain evidence="3 4">LMG 24815</strain>
    </source>
</reference>
<evidence type="ECO:0000313" key="3">
    <source>
        <dbReference type="EMBL" id="KEQ11819.1"/>
    </source>
</evidence>
<dbReference type="AlphaFoldDB" id="A0A081N046"/>
<protein>
    <recommendedName>
        <fullName evidence="2">Methyltransferase type 11 domain-containing protein</fullName>
    </recommendedName>
</protein>
<dbReference type="EMBL" id="JOKG01000005">
    <property type="protein sequence ID" value="KEQ11819.1"/>
    <property type="molecule type" value="Genomic_DNA"/>
</dbReference>
<name>A0A081N046_9GAMM</name>